<dbReference type="EMBL" id="MK413722">
    <property type="protein sequence ID" value="QEQ69929.1"/>
    <property type="molecule type" value="Genomic_DNA"/>
</dbReference>
<sequence length="71" mass="8354">MECIINPAERLNQQHFILFNTLLRNIVFCAPVLPSLEGVKFMKTFRLLLVRDNVRHIAISCDRSLRKRQSE</sequence>
<name>A0A5P1PKN3_KLEPN</name>
<organism evidence="1">
    <name type="scientific">Klebsiella pneumoniae</name>
    <dbReference type="NCBI Taxonomy" id="573"/>
    <lineage>
        <taxon>Bacteria</taxon>
        <taxon>Pseudomonadati</taxon>
        <taxon>Pseudomonadota</taxon>
        <taxon>Gammaproteobacteria</taxon>
        <taxon>Enterobacterales</taxon>
        <taxon>Enterobacteriaceae</taxon>
        <taxon>Klebsiella/Raoultella group</taxon>
        <taxon>Klebsiella</taxon>
        <taxon>Klebsiella pneumoniae complex</taxon>
    </lineage>
</organism>
<reference evidence="1" key="1">
    <citation type="submission" date="2019-01" db="EMBL/GenBank/DDBJ databases">
        <authorList>
            <person name="Liang Q."/>
            <person name="Zhou D."/>
        </authorList>
    </citation>
    <scope>NUCLEOTIDE SEQUENCE</scope>
    <source>
        <strain evidence="1">332306</strain>
        <plasmid evidence="1">p332306-HI3</plasmid>
    </source>
</reference>
<geneLocation type="plasmid" evidence="1">
    <name>p332306-HI3</name>
</geneLocation>
<dbReference type="RefSeq" id="WP_016947062.1">
    <property type="nucleotide sequence ID" value="NZ_JAAQON010000042.1"/>
</dbReference>
<accession>A0A5P1PKN3</accession>
<dbReference type="AlphaFoldDB" id="A0A5P1PKN3"/>
<evidence type="ECO:0000313" key="1">
    <source>
        <dbReference type="EMBL" id="QEQ69929.1"/>
    </source>
</evidence>
<protein>
    <submittedName>
        <fullName evidence="1">Uncharacterized protein</fullName>
    </submittedName>
</protein>
<keyword evidence="1" id="KW-0614">Plasmid</keyword>
<proteinExistence type="predicted"/>